<dbReference type="EMBL" id="JACCFW010000001">
    <property type="protein sequence ID" value="NYJ76239.1"/>
    <property type="molecule type" value="Genomic_DNA"/>
</dbReference>
<dbReference type="Proteomes" id="UP000571817">
    <property type="component" value="Unassembled WGS sequence"/>
</dbReference>
<evidence type="ECO:0000313" key="2">
    <source>
        <dbReference type="Proteomes" id="UP000571817"/>
    </source>
</evidence>
<accession>A0A853DJW7</accession>
<reference evidence="1 2" key="1">
    <citation type="submission" date="2020-07" db="EMBL/GenBank/DDBJ databases">
        <title>Sequencing the genomes of 1000 actinobacteria strains.</title>
        <authorList>
            <person name="Klenk H.-P."/>
        </authorList>
    </citation>
    <scope>NUCLEOTIDE SEQUENCE [LARGE SCALE GENOMIC DNA]</scope>
    <source>
        <strain evidence="1 2">DSM 29531</strain>
    </source>
</reference>
<evidence type="ECO:0000313" key="1">
    <source>
        <dbReference type="EMBL" id="NYJ76239.1"/>
    </source>
</evidence>
<organism evidence="1 2">
    <name type="scientific">Allobranchiibius huperziae</name>
    <dbReference type="NCBI Taxonomy" id="1874116"/>
    <lineage>
        <taxon>Bacteria</taxon>
        <taxon>Bacillati</taxon>
        <taxon>Actinomycetota</taxon>
        <taxon>Actinomycetes</taxon>
        <taxon>Micrococcales</taxon>
        <taxon>Dermacoccaceae</taxon>
        <taxon>Allobranchiibius</taxon>
    </lineage>
</organism>
<dbReference type="AlphaFoldDB" id="A0A853DJW7"/>
<dbReference type="RefSeq" id="WP_179483319.1">
    <property type="nucleotide sequence ID" value="NZ_JACCFW010000001.1"/>
</dbReference>
<sequence length="61" mass="7172">MAPNVDAQRGCMCGHTFDSHEHLRRGTDCAFRRECGCLRFRPAEPKGPVEIVQRWWWTGRR</sequence>
<gene>
    <name evidence="1" type="ORF">HNR15_003202</name>
</gene>
<keyword evidence="2" id="KW-1185">Reference proteome</keyword>
<protein>
    <submittedName>
        <fullName evidence="1">Uncharacterized protein</fullName>
    </submittedName>
</protein>
<comment type="caution">
    <text evidence="1">The sequence shown here is derived from an EMBL/GenBank/DDBJ whole genome shotgun (WGS) entry which is preliminary data.</text>
</comment>
<proteinExistence type="predicted"/>
<name>A0A853DJW7_9MICO</name>